<organism evidence="1">
    <name type="scientific">Aphanomyces invadans</name>
    <dbReference type="NCBI Taxonomy" id="157072"/>
    <lineage>
        <taxon>Eukaryota</taxon>
        <taxon>Sar</taxon>
        <taxon>Stramenopiles</taxon>
        <taxon>Oomycota</taxon>
        <taxon>Saprolegniomycetes</taxon>
        <taxon>Saprolegniales</taxon>
        <taxon>Verrucalvaceae</taxon>
        <taxon>Aphanomyces</taxon>
    </lineage>
</organism>
<protein>
    <submittedName>
        <fullName evidence="1">Uncharacterized protein</fullName>
    </submittedName>
</protein>
<dbReference type="AlphaFoldDB" id="A0A024UMF6"/>
<gene>
    <name evidence="1" type="ORF">H310_01891</name>
</gene>
<name>A0A024UMF6_9STRA</name>
<accession>A0A024UMF6</accession>
<dbReference type="GeneID" id="20078941"/>
<reference evidence="1" key="1">
    <citation type="submission" date="2013-12" db="EMBL/GenBank/DDBJ databases">
        <title>The Genome Sequence of Aphanomyces invadans NJM9701.</title>
        <authorList>
            <consortium name="The Broad Institute Genomics Platform"/>
            <person name="Russ C."/>
            <person name="Tyler B."/>
            <person name="van West P."/>
            <person name="Dieguez-Uribeondo J."/>
            <person name="Young S.K."/>
            <person name="Zeng Q."/>
            <person name="Gargeya S."/>
            <person name="Fitzgerald M."/>
            <person name="Abouelleil A."/>
            <person name="Alvarado L."/>
            <person name="Chapman S.B."/>
            <person name="Gainer-Dewar J."/>
            <person name="Goldberg J."/>
            <person name="Griggs A."/>
            <person name="Gujja S."/>
            <person name="Hansen M."/>
            <person name="Howarth C."/>
            <person name="Imamovic A."/>
            <person name="Ireland A."/>
            <person name="Larimer J."/>
            <person name="McCowan C."/>
            <person name="Murphy C."/>
            <person name="Pearson M."/>
            <person name="Poon T.W."/>
            <person name="Priest M."/>
            <person name="Roberts A."/>
            <person name="Saif S."/>
            <person name="Shea T."/>
            <person name="Sykes S."/>
            <person name="Wortman J."/>
            <person name="Nusbaum C."/>
            <person name="Birren B."/>
        </authorList>
    </citation>
    <scope>NUCLEOTIDE SEQUENCE [LARGE SCALE GENOMIC DNA]</scope>
    <source>
        <strain evidence="1">NJM9701</strain>
    </source>
</reference>
<dbReference type="EMBL" id="KI913954">
    <property type="protein sequence ID" value="ETW07355.1"/>
    <property type="molecule type" value="Genomic_DNA"/>
</dbReference>
<dbReference type="RefSeq" id="XP_008863448.1">
    <property type="nucleotide sequence ID" value="XM_008865226.1"/>
</dbReference>
<sequence>MTKFPEVKSLMTIRQLKGEIQALMTVIVNSFLLHFT</sequence>
<proteinExistence type="predicted"/>
<evidence type="ECO:0000313" key="1">
    <source>
        <dbReference type="EMBL" id="ETW07355.1"/>
    </source>
</evidence>
<dbReference type="VEuPathDB" id="FungiDB:H310_01891"/>